<protein>
    <submittedName>
        <fullName evidence="3">Glutathione S-transferase</fullName>
    </submittedName>
</protein>
<dbReference type="KEGG" id="scl:sce4509"/>
<evidence type="ECO:0000313" key="3">
    <source>
        <dbReference type="EMBL" id="CAN94673.1"/>
    </source>
</evidence>
<dbReference type="InterPro" id="IPR036282">
    <property type="entry name" value="Glutathione-S-Trfase_C_sf"/>
</dbReference>
<gene>
    <name evidence="3" type="ordered locus">sce4509</name>
</gene>
<dbReference type="Gene3D" id="3.40.30.10">
    <property type="entry name" value="Glutaredoxin"/>
    <property type="match status" value="1"/>
</dbReference>
<dbReference type="InterPro" id="IPR004045">
    <property type="entry name" value="Glutathione_S-Trfase_N"/>
</dbReference>
<dbReference type="SUPFAM" id="SSF52833">
    <property type="entry name" value="Thioredoxin-like"/>
    <property type="match status" value="1"/>
</dbReference>
<dbReference type="Pfam" id="PF13417">
    <property type="entry name" value="GST_N_3"/>
    <property type="match status" value="1"/>
</dbReference>
<feature type="domain" description="GST N-terminal" evidence="2">
    <location>
        <begin position="50"/>
        <end position="129"/>
    </location>
</feature>
<dbReference type="AlphaFoldDB" id="A9F8M9"/>
<dbReference type="HOGENOM" id="CLU_1041710_0_0_7"/>
<dbReference type="STRING" id="448385.sce4509"/>
<dbReference type="BioCyc" id="SCEL448385:SCE_RS23145-MONOMER"/>
<dbReference type="Proteomes" id="UP000002139">
    <property type="component" value="Chromosome"/>
</dbReference>
<dbReference type="SUPFAM" id="SSF47616">
    <property type="entry name" value="GST C-terminal domain-like"/>
    <property type="match status" value="1"/>
</dbReference>
<evidence type="ECO:0000259" key="2">
    <source>
        <dbReference type="PROSITE" id="PS50404"/>
    </source>
</evidence>
<sequence length="267" mass="30237">MARRGLERLQGGERRQRRRVIPRGGAGHENFSCTMENIRSLVQARRGIPGVMKLYRLRYSPFARKVQMLLDLLGRPYELVEVPYDDRDELARVTGGYIYVPVLVGDDGRVTVESRRICELLLEDPAARRLTLDVLEGPVWAYADFCDGPLEDVLFRVASPRIRDAWERPGQRALYTLIKERKFGAGCIEQWERDTPALLERAKTLLAPTVRTLKRSPFLFGEAPSLADAALYGNLAMLFEADRALPGALAAELPGYISRLERLIPSR</sequence>
<organism evidence="3 4">
    <name type="scientific">Sorangium cellulosum (strain So ce56)</name>
    <name type="common">Polyangium cellulosum (strain So ce56)</name>
    <dbReference type="NCBI Taxonomy" id="448385"/>
    <lineage>
        <taxon>Bacteria</taxon>
        <taxon>Pseudomonadati</taxon>
        <taxon>Myxococcota</taxon>
        <taxon>Polyangia</taxon>
        <taxon>Polyangiales</taxon>
        <taxon>Polyangiaceae</taxon>
        <taxon>Sorangium</taxon>
    </lineage>
</organism>
<feature type="compositionally biased region" description="Basic and acidic residues" evidence="1">
    <location>
        <begin position="1"/>
        <end position="14"/>
    </location>
</feature>
<keyword evidence="4" id="KW-1185">Reference proteome</keyword>
<dbReference type="CDD" id="cd00570">
    <property type="entry name" value="GST_N_family"/>
    <property type="match status" value="1"/>
</dbReference>
<dbReference type="InterPro" id="IPR004046">
    <property type="entry name" value="GST_C"/>
</dbReference>
<dbReference type="PROSITE" id="PS50404">
    <property type="entry name" value="GST_NTER"/>
    <property type="match status" value="1"/>
</dbReference>
<feature type="region of interest" description="Disordered" evidence="1">
    <location>
        <begin position="1"/>
        <end position="26"/>
    </location>
</feature>
<proteinExistence type="predicted"/>
<accession>A9F8M9</accession>
<evidence type="ECO:0000313" key="4">
    <source>
        <dbReference type="Proteomes" id="UP000002139"/>
    </source>
</evidence>
<dbReference type="InterPro" id="IPR036249">
    <property type="entry name" value="Thioredoxin-like_sf"/>
</dbReference>
<reference evidence="3 4" key="1">
    <citation type="journal article" date="2007" name="Nat. Biotechnol.">
        <title>Complete genome sequence of the myxobacterium Sorangium cellulosum.</title>
        <authorList>
            <person name="Schneiker S."/>
            <person name="Perlova O."/>
            <person name="Kaiser O."/>
            <person name="Gerth K."/>
            <person name="Alici A."/>
            <person name="Altmeyer M.O."/>
            <person name="Bartels D."/>
            <person name="Bekel T."/>
            <person name="Beyer S."/>
            <person name="Bode E."/>
            <person name="Bode H.B."/>
            <person name="Bolten C.J."/>
            <person name="Choudhuri J.V."/>
            <person name="Doss S."/>
            <person name="Elnakady Y.A."/>
            <person name="Frank B."/>
            <person name="Gaigalat L."/>
            <person name="Goesmann A."/>
            <person name="Groeger C."/>
            <person name="Gross F."/>
            <person name="Jelsbak L."/>
            <person name="Jelsbak L."/>
            <person name="Kalinowski J."/>
            <person name="Kegler C."/>
            <person name="Knauber T."/>
            <person name="Konietzny S."/>
            <person name="Kopp M."/>
            <person name="Krause L."/>
            <person name="Krug D."/>
            <person name="Linke B."/>
            <person name="Mahmud T."/>
            <person name="Martinez-Arias R."/>
            <person name="McHardy A.C."/>
            <person name="Merai M."/>
            <person name="Meyer F."/>
            <person name="Mormann S."/>
            <person name="Munoz-Dorado J."/>
            <person name="Perez J."/>
            <person name="Pradella S."/>
            <person name="Rachid S."/>
            <person name="Raddatz G."/>
            <person name="Rosenau F."/>
            <person name="Rueckert C."/>
            <person name="Sasse F."/>
            <person name="Scharfe M."/>
            <person name="Schuster S.C."/>
            <person name="Suen G."/>
            <person name="Treuner-Lange A."/>
            <person name="Velicer G.J."/>
            <person name="Vorholter F.-J."/>
            <person name="Weissman K.J."/>
            <person name="Welch R.D."/>
            <person name="Wenzel S.C."/>
            <person name="Whitworth D.E."/>
            <person name="Wilhelm S."/>
            <person name="Wittmann C."/>
            <person name="Bloecker H."/>
            <person name="Puehler A."/>
            <person name="Mueller R."/>
        </authorList>
    </citation>
    <scope>NUCLEOTIDE SEQUENCE [LARGE SCALE GENOMIC DNA]</scope>
    <source>
        <strain evidence="4">So ce56</strain>
    </source>
</reference>
<dbReference type="Gene3D" id="1.20.1050.10">
    <property type="match status" value="1"/>
</dbReference>
<dbReference type="eggNOG" id="COG2999">
    <property type="taxonomic scope" value="Bacteria"/>
</dbReference>
<dbReference type="EMBL" id="AM746676">
    <property type="protein sequence ID" value="CAN94673.1"/>
    <property type="molecule type" value="Genomic_DNA"/>
</dbReference>
<dbReference type="Pfam" id="PF00043">
    <property type="entry name" value="GST_C"/>
    <property type="match status" value="1"/>
</dbReference>
<name>A9F8M9_SORC5</name>
<evidence type="ECO:0000256" key="1">
    <source>
        <dbReference type="SAM" id="MobiDB-lite"/>
    </source>
</evidence>